<evidence type="ECO:0000256" key="1">
    <source>
        <dbReference type="SAM" id="Phobius"/>
    </source>
</evidence>
<dbReference type="VEuPathDB" id="FungiDB:BD410DRAFT_397952"/>
<keyword evidence="3" id="KW-1185">Reference proteome</keyword>
<dbReference type="EMBL" id="ML170193">
    <property type="protein sequence ID" value="TDL19817.1"/>
    <property type="molecule type" value="Genomic_DNA"/>
</dbReference>
<evidence type="ECO:0000313" key="2">
    <source>
        <dbReference type="EMBL" id="TDL19817.1"/>
    </source>
</evidence>
<dbReference type="Proteomes" id="UP000294933">
    <property type="component" value="Unassembled WGS sequence"/>
</dbReference>
<keyword evidence="1" id="KW-1133">Transmembrane helix</keyword>
<protein>
    <submittedName>
        <fullName evidence="2">Uncharacterized protein</fullName>
    </submittedName>
</protein>
<accession>A0A4Y7PWM9</accession>
<name>A0A4Y7PWM9_9AGAM</name>
<sequence length="138" mass="15697">MFMFQDSVMFFLILLRAIVDGRCTRTRLLGILLRDGAIYYAVLFAFGVADIFMTSLFPLKRTTLIGVLEPAQLAAKSIGACHIVLNLKMYFNQRQPTIAPEHASAIDFVDRRTILDELSLHVVYEDQEMRPMGHDECP</sequence>
<gene>
    <name evidence="2" type="ORF">BD410DRAFT_397952</name>
</gene>
<keyword evidence="1" id="KW-0472">Membrane</keyword>
<keyword evidence="1" id="KW-0812">Transmembrane</keyword>
<feature type="transmembrane region" description="Helical" evidence="1">
    <location>
        <begin position="37"/>
        <end position="59"/>
    </location>
</feature>
<dbReference type="OrthoDB" id="2686513at2759"/>
<dbReference type="AlphaFoldDB" id="A0A4Y7PWM9"/>
<organism evidence="2 3">
    <name type="scientific">Rickenella mellea</name>
    <dbReference type="NCBI Taxonomy" id="50990"/>
    <lineage>
        <taxon>Eukaryota</taxon>
        <taxon>Fungi</taxon>
        <taxon>Dikarya</taxon>
        <taxon>Basidiomycota</taxon>
        <taxon>Agaricomycotina</taxon>
        <taxon>Agaricomycetes</taxon>
        <taxon>Hymenochaetales</taxon>
        <taxon>Rickenellaceae</taxon>
        <taxon>Rickenella</taxon>
    </lineage>
</organism>
<proteinExistence type="predicted"/>
<reference evidence="2 3" key="1">
    <citation type="submission" date="2018-06" db="EMBL/GenBank/DDBJ databases">
        <title>A transcriptomic atlas of mushroom development highlights an independent origin of complex multicellularity.</title>
        <authorList>
            <consortium name="DOE Joint Genome Institute"/>
            <person name="Krizsan K."/>
            <person name="Almasi E."/>
            <person name="Merenyi Z."/>
            <person name="Sahu N."/>
            <person name="Viragh M."/>
            <person name="Koszo T."/>
            <person name="Mondo S."/>
            <person name="Kiss B."/>
            <person name="Balint B."/>
            <person name="Kues U."/>
            <person name="Barry K."/>
            <person name="Hegedus J.C."/>
            <person name="Henrissat B."/>
            <person name="Johnson J."/>
            <person name="Lipzen A."/>
            <person name="Ohm R."/>
            <person name="Nagy I."/>
            <person name="Pangilinan J."/>
            <person name="Yan J."/>
            <person name="Xiong Y."/>
            <person name="Grigoriev I.V."/>
            <person name="Hibbett D.S."/>
            <person name="Nagy L.G."/>
        </authorList>
    </citation>
    <scope>NUCLEOTIDE SEQUENCE [LARGE SCALE GENOMIC DNA]</scope>
    <source>
        <strain evidence="2 3">SZMC22713</strain>
    </source>
</reference>
<evidence type="ECO:0000313" key="3">
    <source>
        <dbReference type="Proteomes" id="UP000294933"/>
    </source>
</evidence>